<evidence type="ECO:0000259" key="11">
    <source>
        <dbReference type="PROSITE" id="PS51321"/>
    </source>
</evidence>
<dbReference type="PROSITE" id="PS51321">
    <property type="entry name" value="TFIIS_CENTRAL"/>
    <property type="match status" value="1"/>
</dbReference>
<keyword evidence="12" id="KW-0648">Protein biosynthesis</keyword>
<reference evidence="12 13" key="2">
    <citation type="journal article" date="2021" name="Curr. Genet.">
        <title>Genetic response to nitrogen starvation in the aggressive Eucalyptus foliar pathogen Teratosphaeria destructans.</title>
        <authorList>
            <person name="Havenga M."/>
            <person name="Wingfield B.D."/>
            <person name="Wingfield M.J."/>
            <person name="Dreyer L.L."/>
            <person name="Roets F."/>
            <person name="Aylward J."/>
        </authorList>
    </citation>
    <scope>NUCLEOTIDE SEQUENCE [LARGE SCALE GENOMIC DNA]</scope>
    <source>
        <strain evidence="12">CMW44962</strain>
    </source>
</reference>
<evidence type="ECO:0000256" key="2">
    <source>
        <dbReference type="ARBA" id="ARBA00022723"/>
    </source>
</evidence>
<dbReference type="InterPro" id="IPR003618">
    <property type="entry name" value="TFIIS_cen_dom"/>
</dbReference>
<dbReference type="PROSITE" id="PS51133">
    <property type="entry name" value="ZF_TFIIS_2"/>
    <property type="match status" value="1"/>
</dbReference>
<dbReference type="Pfam" id="PF01096">
    <property type="entry name" value="Zn_ribbon_TFIIS"/>
    <property type="match status" value="1"/>
</dbReference>
<name>A0A9W7SZ23_9PEZI</name>
<dbReference type="CDD" id="cd13749">
    <property type="entry name" value="Zn-ribbon_TFIIS"/>
    <property type="match status" value="1"/>
</dbReference>
<evidence type="ECO:0000256" key="8">
    <source>
        <dbReference type="SAM" id="MobiDB-lite"/>
    </source>
</evidence>
<evidence type="ECO:0000259" key="9">
    <source>
        <dbReference type="PROSITE" id="PS51133"/>
    </source>
</evidence>
<dbReference type="GO" id="GO:0008270">
    <property type="term" value="F:zinc ion binding"/>
    <property type="evidence" value="ECO:0007669"/>
    <property type="project" value="UniProtKB-KW"/>
</dbReference>
<dbReference type="Proteomes" id="UP001138500">
    <property type="component" value="Unassembled WGS sequence"/>
</dbReference>
<evidence type="ECO:0000256" key="4">
    <source>
        <dbReference type="ARBA" id="ARBA00022833"/>
    </source>
</evidence>
<dbReference type="Gene3D" id="1.20.930.10">
    <property type="entry name" value="Conserved domain common to transcription factors TFIIS, elongin A, CRSP70"/>
    <property type="match status" value="1"/>
</dbReference>
<keyword evidence="4" id="KW-0862">Zinc</keyword>
<evidence type="ECO:0000259" key="10">
    <source>
        <dbReference type="PROSITE" id="PS51319"/>
    </source>
</evidence>
<keyword evidence="5 7" id="KW-0539">Nucleus</keyword>
<dbReference type="Gene3D" id="1.10.472.30">
    <property type="entry name" value="Transcription elongation factor S-II, central domain"/>
    <property type="match status" value="1"/>
</dbReference>
<dbReference type="GO" id="GO:0031440">
    <property type="term" value="P:regulation of mRNA 3'-end processing"/>
    <property type="evidence" value="ECO:0007669"/>
    <property type="project" value="TreeGrafter"/>
</dbReference>
<dbReference type="Pfam" id="PF07500">
    <property type="entry name" value="TFIIS_M"/>
    <property type="match status" value="1"/>
</dbReference>
<dbReference type="InterPro" id="IPR001222">
    <property type="entry name" value="Znf_TFIIS"/>
</dbReference>
<dbReference type="InterPro" id="IPR017923">
    <property type="entry name" value="TFIIS_N"/>
</dbReference>
<dbReference type="InterPro" id="IPR003617">
    <property type="entry name" value="TFIIS/CRSP70_N_sub"/>
</dbReference>
<dbReference type="SUPFAM" id="SSF47676">
    <property type="entry name" value="Conserved domain common to transcription factors TFIIS, elongin A, CRSP70"/>
    <property type="match status" value="1"/>
</dbReference>
<keyword evidence="3 6" id="KW-0863">Zinc-finger</keyword>
<evidence type="ECO:0000256" key="6">
    <source>
        <dbReference type="PROSITE-ProRule" id="PRU00472"/>
    </source>
</evidence>
<dbReference type="GO" id="GO:0031564">
    <property type="term" value="P:transcription antitermination"/>
    <property type="evidence" value="ECO:0007669"/>
    <property type="project" value="TreeGrafter"/>
</dbReference>
<dbReference type="SUPFAM" id="SSF57783">
    <property type="entry name" value="Zinc beta-ribbon"/>
    <property type="match status" value="1"/>
</dbReference>
<feature type="domain" description="TFIIS-type" evidence="9">
    <location>
        <begin position="315"/>
        <end position="355"/>
    </location>
</feature>
<dbReference type="SUPFAM" id="SSF46942">
    <property type="entry name" value="Elongation factor TFIIS domain 2"/>
    <property type="match status" value="1"/>
</dbReference>
<proteinExistence type="predicted"/>
<dbReference type="OrthoDB" id="44867at2759"/>
<evidence type="ECO:0000313" key="12">
    <source>
        <dbReference type="EMBL" id="KAH9843349.1"/>
    </source>
</evidence>
<keyword evidence="2" id="KW-0479">Metal-binding</keyword>
<dbReference type="AlphaFoldDB" id="A0A9W7SZ23"/>
<dbReference type="EMBL" id="RIBY02000380">
    <property type="protein sequence ID" value="KAH9843349.1"/>
    <property type="molecule type" value="Genomic_DNA"/>
</dbReference>
<feature type="domain" description="TFIIS central" evidence="11">
    <location>
        <begin position="149"/>
        <end position="264"/>
    </location>
</feature>
<feature type="region of interest" description="Disordered" evidence="8">
    <location>
        <begin position="79"/>
        <end position="136"/>
    </location>
</feature>
<sequence length="357" mass="39479">MPDTMDAKQLTELGRQLIKASDESSSNLLQLLSPLQKFTATEDLLRQSKIGVAVNKLRQNKDPKVAQMSGALINKWKQDVNKSKKAKAGSPAPAAKVANGAKPGTSSPAPGGKTEGVKTEGGKRKSNVAPEKRSAKADQINCKVLGDQGRDSCIELLYNGLAFMSEEAPEDILAVARRVEVAAFDDHKHETSMAYKEKMRSLFLNLKLKPNVDLRRDVFSGKIPPGKFVKMTDDELKHPEKRKEEEKLQEENMRVAMTAQEERAISTTYVYLTLSTGKHLQRPHTALLRDSASGLQALRYEVFFAFGKIHANGCHSMTCGKCKQSKVAYSQAQTRSADEPMTTFCECVNCGNRWKFS</sequence>
<feature type="domain" description="TFIIS N-terminal" evidence="10">
    <location>
        <begin position="12"/>
        <end position="83"/>
    </location>
</feature>
<dbReference type="GO" id="GO:0000977">
    <property type="term" value="F:RNA polymerase II transcription regulatory region sequence-specific DNA binding"/>
    <property type="evidence" value="ECO:0007669"/>
    <property type="project" value="TreeGrafter"/>
</dbReference>
<dbReference type="GO" id="GO:0001139">
    <property type="term" value="F:RNA polymerase II complex recruiting activity"/>
    <property type="evidence" value="ECO:0007669"/>
    <property type="project" value="TreeGrafter"/>
</dbReference>
<reference evidence="12 13" key="1">
    <citation type="journal article" date="2018" name="IMA Fungus">
        <title>IMA Genome-F 10: Nine draft genome sequences of Claviceps purpurea s.lat., including C. arundinis, C. humidiphila, and C. cf. spartinae, pseudomolecules for the pitch canker pathogen Fusarium circinatum, draft genome of Davidsoniella eucalypti, Grosmannia galeiformis, Quambalaria eucalypti, and Teratosphaeria destructans.</title>
        <authorList>
            <person name="Wingfield B.D."/>
            <person name="Liu M."/>
            <person name="Nguyen H.D."/>
            <person name="Lane F.A."/>
            <person name="Morgan S.W."/>
            <person name="De Vos L."/>
            <person name="Wilken P.M."/>
            <person name="Duong T.A."/>
            <person name="Aylward J."/>
            <person name="Coetzee M.P."/>
            <person name="Dadej K."/>
            <person name="De Beer Z.W."/>
            <person name="Findlay W."/>
            <person name="Havenga M."/>
            <person name="Kolarik M."/>
            <person name="Menzies J.G."/>
            <person name="Naidoo K."/>
            <person name="Pochopski O."/>
            <person name="Shoukouhi P."/>
            <person name="Santana Q.C."/>
            <person name="Seifert K.A."/>
            <person name="Soal N."/>
            <person name="Steenkamp E.T."/>
            <person name="Tatham C.T."/>
            <person name="van der Nest M.A."/>
            <person name="Wingfield M.J."/>
        </authorList>
    </citation>
    <scope>NUCLEOTIDE SEQUENCE [LARGE SCALE GENOMIC DNA]</scope>
    <source>
        <strain evidence="12">CMW44962</strain>
    </source>
</reference>
<dbReference type="FunFam" id="1.10.472.30:FF:000003">
    <property type="entry name" value="Transcription elongation factor S-II"/>
    <property type="match status" value="1"/>
</dbReference>
<dbReference type="PROSITE" id="PS00466">
    <property type="entry name" value="ZF_TFIIS_1"/>
    <property type="match status" value="1"/>
</dbReference>
<dbReference type="SMART" id="SM00440">
    <property type="entry name" value="ZnF_C2C2"/>
    <property type="match status" value="1"/>
</dbReference>
<dbReference type="PROSITE" id="PS51319">
    <property type="entry name" value="TFIIS_N"/>
    <property type="match status" value="1"/>
</dbReference>
<evidence type="ECO:0000256" key="1">
    <source>
        <dbReference type="ARBA" id="ARBA00004123"/>
    </source>
</evidence>
<evidence type="ECO:0000256" key="7">
    <source>
        <dbReference type="PROSITE-ProRule" id="PRU00649"/>
    </source>
</evidence>
<dbReference type="PANTHER" id="PTHR11477:SF0">
    <property type="entry name" value="IP08861P-RELATED"/>
    <property type="match status" value="1"/>
</dbReference>
<comment type="subcellular location">
    <subcellularLocation>
        <location evidence="1 7">Nucleus</location>
    </subcellularLocation>
</comment>
<dbReference type="SMART" id="SM00510">
    <property type="entry name" value="TFS2M"/>
    <property type="match status" value="1"/>
</dbReference>
<comment type="caution">
    <text evidence="12">The sequence shown here is derived from an EMBL/GenBank/DDBJ whole genome shotgun (WGS) entry which is preliminary data.</text>
</comment>
<dbReference type="InterPro" id="IPR035100">
    <property type="entry name" value="TF_IIS-typ"/>
</dbReference>
<dbReference type="PANTHER" id="PTHR11477">
    <property type="entry name" value="TRANSCRIPTION FACTOR S-II ZINC FINGER DOMAIN-CONTAINING PROTEIN"/>
    <property type="match status" value="1"/>
</dbReference>
<accession>A0A9W7SZ23</accession>
<dbReference type="Gene3D" id="2.20.25.10">
    <property type="match status" value="1"/>
</dbReference>
<evidence type="ECO:0000313" key="13">
    <source>
        <dbReference type="Proteomes" id="UP001138500"/>
    </source>
</evidence>
<dbReference type="InterPro" id="IPR036575">
    <property type="entry name" value="TFIIS_cen_dom_sf"/>
</dbReference>
<evidence type="ECO:0000256" key="5">
    <source>
        <dbReference type="ARBA" id="ARBA00023242"/>
    </source>
</evidence>
<dbReference type="InterPro" id="IPR035441">
    <property type="entry name" value="TFIIS/LEDGF_dom_sf"/>
</dbReference>
<keyword evidence="12" id="KW-0251">Elongation factor</keyword>
<organism evidence="12 13">
    <name type="scientific">Teratosphaeria destructans</name>
    <dbReference type="NCBI Taxonomy" id="418781"/>
    <lineage>
        <taxon>Eukaryota</taxon>
        <taxon>Fungi</taxon>
        <taxon>Dikarya</taxon>
        <taxon>Ascomycota</taxon>
        <taxon>Pezizomycotina</taxon>
        <taxon>Dothideomycetes</taxon>
        <taxon>Dothideomycetidae</taxon>
        <taxon>Mycosphaerellales</taxon>
        <taxon>Teratosphaeriaceae</taxon>
        <taxon>Teratosphaeria</taxon>
    </lineage>
</organism>
<dbReference type="GO" id="GO:0005634">
    <property type="term" value="C:nucleus"/>
    <property type="evidence" value="ECO:0007669"/>
    <property type="project" value="UniProtKB-SubCell"/>
</dbReference>
<keyword evidence="13" id="KW-1185">Reference proteome</keyword>
<dbReference type="Pfam" id="PF08711">
    <property type="entry name" value="Med26"/>
    <property type="match status" value="1"/>
</dbReference>
<dbReference type="PIRSF" id="PIRSF006704">
    <property type="entry name" value="TF_IIS"/>
    <property type="match status" value="1"/>
</dbReference>
<dbReference type="GO" id="GO:0003746">
    <property type="term" value="F:translation elongation factor activity"/>
    <property type="evidence" value="ECO:0007669"/>
    <property type="project" value="UniProtKB-KW"/>
</dbReference>
<dbReference type="SMART" id="SM00509">
    <property type="entry name" value="TFS2N"/>
    <property type="match status" value="1"/>
</dbReference>
<dbReference type="GO" id="GO:0006368">
    <property type="term" value="P:transcription elongation by RNA polymerase II"/>
    <property type="evidence" value="ECO:0007669"/>
    <property type="project" value="TreeGrafter"/>
</dbReference>
<evidence type="ECO:0000256" key="3">
    <source>
        <dbReference type="ARBA" id="ARBA00022771"/>
    </source>
</evidence>
<dbReference type="GO" id="GO:0006362">
    <property type="term" value="P:transcription elongation by RNA polymerase I"/>
    <property type="evidence" value="ECO:0007669"/>
    <property type="project" value="TreeGrafter"/>
</dbReference>
<protein>
    <submittedName>
        <fullName evidence="12">Transcription elongation factor S-II</fullName>
    </submittedName>
</protein>
<gene>
    <name evidence="12" type="ORF">Tdes44962_MAKER07476</name>
</gene>